<dbReference type="InterPro" id="IPR000890">
    <property type="entry name" value="Aliphatic_acid_kin_short-chain"/>
</dbReference>
<dbReference type="NCBIfam" id="TIGR00016">
    <property type="entry name" value="ackA"/>
    <property type="match status" value="1"/>
</dbReference>
<feature type="binding site" evidence="6">
    <location>
        <begin position="208"/>
        <end position="212"/>
    </location>
    <ligand>
        <name>ATP</name>
        <dbReference type="ChEBI" id="CHEBI:30616"/>
    </ligand>
</feature>
<dbReference type="STRING" id="891968.Anamo_0610"/>
<dbReference type="GO" id="GO:0006083">
    <property type="term" value="P:acetate metabolic process"/>
    <property type="evidence" value="ECO:0007669"/>
    <property type="project" value="TreeGrafter"/>
</dbReference>
<dbReference type="EC" id="2.7.2.1" evidence="6"/>
<evidence type="ECO:0000256" key="6">
    <source>
        <dbReference type="HAMAP-Rule" id="MF_00020"/>
    </source>
</evidence>
<dbReference type="HOGENOM" id="CLU_020352_0_1_0"/>
<keyword evidence="6" id="KW-0460">Magnesium</keyword>
<dbReference type="PRINTS" id="PR00471">
    <property type="entry name" value="ACETATEKNASE"/>
</dbReference>
<dbReference type="AlphaFoldDB" id="I4BVF4"/>
<name>I4BVF4_ACEMN</name>
<feature type="binding site" evidence="6">
    <location>
        <begin position="331"/>
        <end position="335"/>
    </location>
    <ligand>
        <name>ATP</name>
        <dbReference type="ChEBI" id="CHEBI:30616"/>
    </ligand>
</feature>
<reference evidence="9" key="1">
    <citation type="journal article" date="2013" name="Stand. Genomic Sci.">
        <title>Complete genome sequence of the moderate thermophile Anaerobaculum mobile type strain (NGA(T)).</title>
        <authorList>
            <person name="Mavromatis K."/>
            <person name="Stackebrandt E."/>
            <person name="Held B."/>
            <person name="Lapidus A."/>
            <person name="Nolan M."/>
            <person name="Lucas S."/>
            <person name="Hammon N."/>
            <person name="Deshpande S."/>
            <person name="Cheng J.F."/>
            <person name="Tapia R."/>
            <person name="Goodwin L.A."/>
            <person name="Pitluck S."/>
            <person name="Liolios K."/>
            <person name="Pagani I."/>
            <person name="Ivanova N."/>
            <person name="Mikhailova N."/>
            <person name="Huntemann M."/>
            <person name="Pati A."/>
            <person name="Chen A."/>
            <person name="Palaniappan K."/>
            <person name="Land M."/>
            <person name="Rohde M."/>
            <person name="Spring S."/>
            <person name="Goker M."/>
            <person name="Woyke T."/>
            <person name="Detter J.C."/>
            <person name="Bristow J."/>
            <person name="Eisen J.A."/>
            <person name="Markowitz V."/>
            <person name="Hugenholtz P."/>
            <person name="Klenk H.P."/>
            <person name="Kyrpides N.C."/>
        </authorList>
    </citation>
    <scope>NUCLEOTIDE SEQUENCE</scope>
    <source>
        <strain evidence="9">ATCC BAA-54 / DSM 13181 / NGA</strain>
    </source>
</reference>
<dbReference type="Proteomes" id="UP000006061">
    <property type="component" value="Chromosome"/>
</dbReference>
<sequence length="402" mass="43367">MKILVLNCGSSSLKYQLFDMPQETVAAKGLVERIGIEGSRIKHTRTGSSTISKDADIPNHKVALKYVVDLLLDGDEGVIASLNELAAAGHRVVHGGEKFASSVLVDDDVIEAIEECVPLAPLHNPANLTGIRAMKELLPDLPQVAVFDTAFHQTMPPKAYMYGLPYRYYTTYKGRRYGFHGTSHYYVANRAAQLMGKPVEGLKIVTCHLGNGSSITAVDGGVSVDTSLGFGTVPGVIMGTRSGDVDPTLVLHIMEQENLSAANMSHILHKESGFLGLSGISSDLRDIEEAMEKGNERATLVVEMLAYGIAKFIGAYAAAMRGLDCIVFTAGIGENSPLVREKVCDYLEFLGVLCDKDKNGAMIRGNEGEISGGASRVKVLVIPTNEELVIARDTYRDSVKYL</sequence>
<dbReference type="SUPFAM" id="SSF53067">
    <property type="entry name" value="Actin-like ATPase domain"/>
    <property type="match status" value="2"/>
</dbReference>
<feature type="binding site" evidence="6">
    <location>
        <position position="386"/>
    </location>
    <ligand>
        <name>Mg(2+)</name>
        <dbReference type="ChEBI" id="CHEBI:18420"/>
    </ligand>
</feature>
<keyword evidence="6" id="KW-0963">Cytoplasm</keyword>
<dbReference type="InterPro" id="IPR023865">
    <property type="entry name" value="Aliphatic_acid_kinase_CS"/>
</dbReference>
<feature type="active site" description="Proton donor/acceptor" evidence="6">
    <location>
        <position position="148"/>
    </location>
</feature>
<evidence type="ECO:0000256" key="4">
    <source>
        <dbReference type="ARBA" id="ARBA00022777"/>
    </source>
</evidence>
<evidence type="ECO:0000313" key="8">
    <source>
        <dbReference type="EMBL" id="AFM21261.1"/>
    </source>
</evidence>
<feature type="binding site" evidence="6">
    <location>
        <position position="14"/>
    </location>
    <ligand>
        <name>ATP</name>
        <dbReference type="ChEBI" id="CHEBI:30616"/>
    </ligand>
</feature>
<evidence type="ECO:0000256" key="3">
    <source>
        <dbReference type="ARBA" id="ARBA00022741"/>
    </source>
</evidence>
<dbReference type="GO" id="GO:0000287">
    <property type="term" value="F:magnesium ion binding"/>
    <property type="evidence" value="ECO:0007669"/>
    <property type="project" value="UniProtKB-UniRule"/>
</dbReference>
<dbReference type="GO" id="GO:0008776">
    <property type="term" value="F:acetate kinase activity"/>
    <property type="evidence" value="ECO:0007669"/>
    <property type="project" value="UniProtKB-UniRule"/>
</dbReference>
<dbReference type="eggNOG" id="COG0282">
    <property type="taxonomic scope" value="Bacteria"/>
</dbReference>
<dbReference type="PIRSF" id="PIRSF000722">
    <property type="entry name" value="Acetate_prop_kin"/>
    <property type="match status" value="1"/>
</dbReference>
<keyword evidence="2 6" id="KW-0808">Transferase</keyword>
<dbReference type="HAMAP" id="MF_00020">
    <property type="entry name" value="Acetate_kinase"/>
    <property type="match status" value="1"/>
</dbReference>
<evidence type="ECO:0000256" key="7">
    <source>
        <dbReference type="RuleBase" id="RU003835"/>
    </source>
</evidence>
<gene>
    <name evidence="6" type="primary">ackA</name>
    <name evidence="8" type="ordered locus">Anamo_0610</name>
</gene>
<evidence type="ECO:0000256" key="5">
    <source>
        <dbReference type="ARBA" id="ARBA00022840"/>
    </source>
</evidence>
<proteinExistence type="inferred from homology"/>
<comment type="catalytic activity">
    <reaction evidence="6">
        <text>acetate + ATP = acetyl phosphate + ADP</text>
        <dbReference type="Rhea" id="RHEA:11352"/>
        <dbReference type="ChEBI" id="CHEBI:22191"/>
        <dbReference type="ChEBI" id="CHEBI:30089"/>
        <dbReference type="ChEBI" id="CHEBI:30616"/>
        <dbReference type="ChEBI" id="CHEBI:456216"/>
        <dbReference type="EC" id="2.7.2.1"/>
    </reaction>
</comment>
<organism evidence="8 9">
    <name type="scientific">Acetomicrobium mobile (strain ATCC BAA-54 / DSM 13181 / JCM 12221 / NGA)</name>
    <name type="common">Anaerobaculum mobile</name>
    <dbReference type="NCBI Taxonomy" id="891968"/>
    <lineage>
        <taxon>Bacteria</taxon>
        <taxon>Thermotogati</taxon>
        <taxon>Synergistota</taxon>
        <taxon>Synergistia</taxon>
        <taxon>Synergistales</taxon>
        <taxon>Acetomicrobiaceae</taxon>
        <taxon>Acetomicrobium</taxon>
    </lineage>
</organism>
<dbReference type="InterPro" id="IPR004372">
    <property type="entry name" value="Ac/propionate_kinase"/>
</dbReference>
<keyword evidence="3 6" id="KW-0547">Nucleotide-binding</keyword>
<comment type="subunit">
    <text evidence="6">Homodimer.</text>
</comment>
<feature type="binding site" evidence="6">
    <location>
        <begin position="283"/>
        <end position="285"/>
    </location>
    <ligand>
        <name>ATP</name>
        <dbReference type="ChEBI" id="CHEBI:30616"/>
    </ligand>
</feature>
<keyword evidence="6" id="KW-0479">Metal-binding</keyword>
<dbReference type="CDD" id="cd24010">
    <property type="entry name" value="ASKHA_NBD_AcK_PK"/>
    <property type="match status" value="1"/>
</dbReference>
<dbReference type="PANTHER" id="PTHR21060">
    <property type="entry name" value="ACETATE KINASE"/>
    <property type="match status" value="1"/>
</dbReference>
<keyword evidence="4 6" id="KW-0418">Kinase</keyword>
<keyword evidence="9" id="KW-1185">Reference proteome</keyword>
<protein>
    <recommendedName>
        <fullName evidence="6">Acetate kinase</fullName>
        <ecNumber evidence="6">2.7.2.1</ecNumber>
    </recommendedName>
    <alternativeName>
        <fullName evidence="6">Acetokinase</fullName>
    </alternativeName>
</protein>
<dbReference type="PATRIC" id="fig|891968.3.peg.606"/>
<accession>I4BVF4</accession>
<dbReference type="GO" id="GO:0006085">
    <property type="term" value="P:acetyl-CoA biosynthetic process"/>
    <property type="evidence" value="ECO:0007669"/>
    <property type="project" value="UniProtKB-UniRule"/>
</dbReference>
<dbReference type="UniPathway" id="UPA00340">
    <property type="reaction ID" value="UER00458"/>
</dbReference>
<evidence type="ECO:0000256" key="2">
    <source>
        <dbReference type="ARBA" id="ARBA00022679"/>
    </source>
</evidence>
<evidence type="ECO:0000256" key="1">
    <source>
        <dbReference type="ARBA" id="ARBA00008748"/>
    </source>
</evidence>
<comment type="subcellular location">
    <subcellularLocation>
        <location evidence="6">Cytoplasm</location>
    </subcellularLocation>
</comment>
<dbReference type="GO" id="GO:0005737">
    <property type="term" value="C:cytoplasm"/>
    <property type="evidence" value="ECO:0007669"/>
    <property type="project" value="UniProtKB-SubCell"/>
</dbReference>
<comment type="similarity">
    <text evidence="1 6 7">Belongs to the acetokinase family.</text>
</comment>
<dbReference type="InterPro" id="IPR043129">
    <property type="entry name" value="ATPase_NBD"/>
</dbReference>
<feature type="binding site" evidence="6">
    <location>
        <position position="7"/>
    </location>
    <ligand>
        <name>Mg(2+)</name>
        <dbReference type="ChEBI" id="CHEBI:18420"/>
    </ligand>
</feature>
<dbReference type="PROSITE" id="PS01076">
    <property type="entry name" value="ACETATE_KINASE_2"/>
    <property type="match status" value="1"/>
</dbReference>
<comment type="function">
    <text evidence="6">Catalyzes the formation of acetyl phosphate from acetate and ATP. Can also catalyze the reverse reaction.</text>
</comment>
<feature type="site" description="Transition state stabilizer" evidence="6">
    <location>
        <position position="241"/>
    </location>
</feature>
<feature type="site" description="Transition state stabilizer" evidence="6">
    <location>
        <position position="180"/>
    </location>
</feature>
<dbReference type="Gene3D" id="3.30.420.40">
    <property type="match status" value="2"/>
</dbReference>
<dbReference type="Pfam" id="PF00871">
    <property type="entry name" value="Acetate_kinase"/>
    <property type="match status" value="1"/>
</dbReference>
<dbReference type="GO" id="GO:0005524">
    <property type="term" value="F:ATP binding"/>
    <property type="evidence" value="ECO:0007669"/>
    <property type="project" value="UniProtKB-KW"/>
</dbReference>
<keyword evidence="5 6" id="KW-0067">ATP-binding</keyword>
<feature type="binding site" evidence="6">
    <location>
        <position position="91"/>
    </location>
    <ligand>
        <name>substrate</name>
    </ligand>
</feature>
<comment type="cofactor">
    <cofactor evidence="6">
        <name>Mg(2+)</name>
        <dbReference type="ChEBI" id="CHEBI:18420"/>
    </cofactor>
    <cofactor evidence="6">
        <name>Mn(2+)</name>
        <dbReference type="ChEBI" id="CHEBI:29035"/>
    </cofactor>
    <text evidence="6">Mg(2+). Can also accept Mn(2+).</text>
</comment>
<dbReference type="PANTHER" id="PTHR21060:SF15">
    <property type="entry name" value="ACETATE KINASE-RELATED"/>
    <property type="match status" value="1"/>
</dbReference>
<dbReference type="EMBL" id="CP003198">
    <property type="protein sequence ID" value="AFM21261.1"/>
    <property type="molecule type" value="Genomic_DNA"/>
</dbReference>
<dbReference type="PROSITE" id="PS01075">
    <property type="entry name" value="ACETATE_KINASE_1"/>
    <property type="match status" value="1"/>
</dbReference>
<dbReference type="KEGG" id="amo:Anamo_0610"/>
<evidence type="ECO:0000313" key="9">
    <source>
        <dbReference type="Proteomes" id="UP000006061"/>
    </source>
</evidence>
<comment type="pathway">
    <text evidence="6">Metabolic intermediate biosynthesis; acetyl-CoA biosynthesis; acetyl-CoA from acetate: step 1/2.</text>
</comment>